<reference evidence="2" key="3">
    <citation type="submission" date="2018-08" db="UniProtKB">
        <authorList>
            <consortium name="EnsemblPlants"/>
        </authorList>
    </citation>
    <scope>IDENTIFICATION</scope>
    <source>
        <strain evidence="2">cv. Bd21</strain>
    </source>
</reference>
<dbReference type="AlphaFoldDB" id="A0A2K2DIY1"/>
<dbReference type="EMBL" id="CM000880">
    <property type="protein sequence ID" value="PNT74236.1"/>
    <property type="molecule type" value="Genomic_DNA"/>
</dbReference>
<keyword evidence="3" id="KW-1185">Reference proteome</keyword>
<dbReference type="Proteomes" id="UP000008810">
    <property type="component" value="Chromosome 1"/>
</dbReference>
<protein>
    <submittedName>
        <fullName evidence="1 2">Uncharacterized protein</fullName>
    </submittedName>
</protein>
<proteinExistence type="predicted"/>
<evidence type="ECO:0000313" key="2">
    <source>
        <dbReference type="EnsemblPlants" id="PNT74236"/>
    </source>
</evidence>
<evidence type="ECO:0000313" key="1">
    <source>
        <dbReference type="EMBL" id="PNT74236.1"/>
    </source>
</evidence>
<gene>
    <name evidence="1" type="ORF">BRADI_1g10765v3</name>
</gene>
<dbReference type="Gramene" id="PNT74236">
    <property type="protein sequence ID" value="PNT74236"/>
    <property type="gene ID" value="BRADI_1g10765v3"/>
</dbReference>
<dbReference type="EnsemblPlants" id="PNT74236">
    <property type="protein sequence ID" value="PNT74236"/>
    <property type="gene ID" value="BRADI_1g10765v3"/>
</dbReference>
<name>A0A2K2DIY1_BRADI</name>
<reference evidence="1" key="2">
    <citation type="submission" date="2017-06" db="EMBL/GenBank/DDBJ databases">
        <title>WGS assembly of Brachypodium distachyon.</title>
        <authorList>
            <consortium name="The International Brachypodium Initiative"/>
            <person name="Lucas S."/>
            <person name="Harmon-Smith M."/>
            <person name="Lail K."/>
            <person name="Tice H."/>
            <person name="Grimwood J."/>
            <person name="Bruce D."/>
            <person name="Barry K."/>
            <person name="Shu S."/>
            <person name="Lindquist E."/>
            <person name="Wang M."/>
            <person name="Pitluck S."/>
            <person name="Vogel J.P."/>
            <person name="Garvin D.F."/>
            <person name="Mockler T.C."/>
            <person name="Schmutz J."/>
            <person name="Rokhsar D."/>
            <person name="Bevan M.W."/>
        </authorList>
    </citation>
    <scope>NUCLEOTIDE SEQUENCE</scope>
    <source>
        <strain evidence="1">Bd21</strain>
    </source>
</reference>
<reference evidence="1 2" key="1">
    <citation type="journal article" date="2010" name="Nature">
        <title>Genome sequencing and analysis of the model grass Brachypodium distachyon.</title>
        <authorList>
            <consortium name="International Brachypodium Initiative"/>
        </authorList>
    </citation>
    <scope>NUCLEOTIDE SEQUENCE [LARGE SCALE GENOMIC DNA]</scope>
    <source>
        <strain evidence="1 2">Bd21</strain>
    </source>
</reference>
<sequence>MASCNLREMQLDSQFPFICVHRKLIVQAQGRTYNLPGCSTQRIQQLPLPSPGSKGNYKCNHSGYHLFIFSQCHRVSDFCLKTTHRTLIRST</sequence>
<evidence type="ECO:0000313" key="3">
    <source>
        <dbReference type="Proteomes" id="UP000008810"/>
    </source>
</evidence>
<dbReference type="InParanoid" id="A0A2K2DIY1"/>
<accession>A0A2K2DIY1</accession>
<organism evidence="1">
    <name type="scientific">Brachypodium distachyon</name>
    <name type="common">Purple false brome</name>
    <name type="synonym">Trachynia distachya</name>
    <dbReference type="NCBI Taxonomy" id="15368"/>
    <lineage>
        <taxon>Eukaryota</taxon>
        <taxon>Viridiplantae</taxon>
        <taxon>Streptophyta</taxon>
        <taxon>Embryophyta</taxon>
        <taxon>Tracheophyta</taxon>
        <taxon>Spermatophyta</taxon>
        <taxon>Magnoliopsida</taxon>
        <taxon>Liliopsida</taxon>
        <taxon>Poales</taxon>
        <taxon>Poaceae</taxon>
        <taxon>BOP clade</taxon>
        <taxon>Pooideae</taxon>
        <taxon>Stipodae</taxon>
        <taxon>Brachypodieae</taxon>
        <taxon>Brachypodium</taxon>
    </lineage>
</organism>